<dbReference type="EMBL" id="JALJOS010000001">
    <property type="protein sequence ID" value="KAK9844940.1"/>
    <property type="molecule type" value="Genomic_DNA"/>
</dbReference>
<dbReference type="InterPro" id="IPR036767">
    <property type="entry name" value="ApaG_sf"/>
</dbReference>
<keyword evidence="3" id="KW-1185">Reference proteome</keyword>
<dbReference type="AlphaFoldDB" id="A0AAW1SGH0"/>
<reference evidence="2 3" key="1">
    <citation type="journal article" date="2024" name="Nat. Commun.">
        <title>Phylogenomics reveals the evolutionary origins of lichenization in chlorophyte algae.</title>
        <authorList>
            <person name="Puginier C."/>
            <person name="Libourel C."/>
            <person name="Otte J."/>
            <person name="Skaloud P."/>
            <person name="Haon M."/>
            <person name="Grisel S."/>
            <person name="Petersen M."/>
            <person name="Berrin J.G."/>
            <person name="Delaux P.M."/>
            <person name="Dal Grande F."/>
            <person name="Keller J."/>
        </authorList>
    </citation>
    <scope>NUCLEOTIDE SEQUENCE [LARGE SCALE GENOMIC DNA]</scope>
    <source>
        <strain evidence="2 3">SAG 2145</strain>
    </source>
</reference>
<dbReference type="Proteomes" id="UP001438707">
    <property type="component" value="Unassembled WGS sequence"/>
</dbReference>
<sequence>MFKKKAFLTIYRGLLRLSRQVGPEDTLIIRKPVDTEAFRRAPYSWSETADEICRNTLKSVSPFSTEVPGQFTRATLVAIIRDSFKSSINAAQEDQAMLQDKSLQALRTLGEQVAMMQCSSSTTTRGINVDVTTAHVGEGSGTHVFTYRCRIENCGQQKVQLLGRHWQFRNAENAVVQEVPKGSPGVVGNTPIITPGSCFEYCSAAQLDTPSGSIQGSFQMMNIDTEGNHFDAQVERTPFIATTD</sequence>
<dbReference type="Gene3D" id="2.60.40.1470">
    <property type="entry name" value="ApaG domain"/>
    <property type="match status" value="1"/>
</dbReference>
<protein>
    <recommendedName>
        <fullName evidence="1">ApaG domain-containing protein</fullName>
    </recommendedName>
</protein>
<dbReference type="SUPFAM" id="SSF110069">
    <property type="entry name" value="ApaG-like"/>
    <property type="match status" value="1"/>
</dbReference>
<evidence type="ECO:0000313" key="2">
    <source>
        <dbReference type="EMBL" id="KAK9844940.1"/>
    </source>
</evidence>
<gene>
    <name evidence="2" type="ORF">WJX74_008921</name>
</gene>
<organism evidence="2 3">
    <name type="scientific">Apatococcus lobatus</name>
    <dbReference type="NCBI Taxonomy" id="904363"/>
    <lineage>
        <taxon>Eukaryota</taxon>
        <taxon>Viridiplantae</taxon>
        <taxon>Chlorophyta</taxon>
        <taxon>core chlorophytes</taxon>
        <taxon>Trebouxiophyceae</taxon>
        <taxon>Chlorellales</taxon>
        <taxon>Chlorellaceae</taxon>
        <taxon>Apatococcus</taxon>
    </lineage>
</organism>
<dbReference type="InterPro" id="IPR050718">
    <property type="entry name" value="ApaG-like"/>
</dbReference>
<dbReference type="PROSITE" id="PS51087">
    <property type="entry name" value="APAG"/>
    <property type="match status" value="1"/>
</dbReference>
<accession>A0AAW1SGH0</accession>
<dbReference type="PANTHER" id="PTHR47191">
    <property type="entry name" value="OS05G0170800 PROTEIN"/>
    <property type="match status" value="1"/>
</dbReference>
<feature type="domain" description="ApaG" evidence="1">
    <location>
        <begin position="121"/>
        <end position="244"/>
    </location>
</feature>
<comment type="caution">
    <text evidence="2">The sequence shown here is derived from an EMBL/GenBank/DDBJ whole genome shotgun (WGS) entry which is preliminary data.</text>
</comment>
<dbReference type="Pfam" id="PF04379">
    <property type="entry name" value="DUF525"/>
    <property type="match status" value="1"/>
</dbReference>
<evidence type="ECO:0000313" key="3">
    <source>
        <dbReference type="Proteomes" id="UP001438707"/>
    </source>
</evidence>
<proteinExistence type="predicted"/>
<evidence type="ECO:0000259" key="1">
    <source>
        <dbReference type="PROSITE" id="PS51087"/>
    </source>
</evidence>
<dbReference type="InterPro" id="IPR007474">
    <property type="entry name" value="ApaG_domain"/>
</dbReference>
<name>A0AAW1SGH0_9CHLO</name>
<dbReference type="PANTHER" id="PTHR47191:SF2">
    <property type="entry name" value="OS05G0170800 PROTEIN"/>
    <property type="match status" value="1"/>
</dbReference>